<name>A0A1E7L626_9ACTN</name>
<comment type="caution">
    <text evidence="1">The sequence shown here is derived from an EMBL/GenBank/DDBJ whole genome shotgun (WGS) entry which is preliminary data.</text>
</comment>
<dbReference type="EMBL" id="LJGW01000202">
    <property type="protein sequence ID" value="OEV11655.1"/>
    <property type="molecule type" value="Genomic_DNA"/>
</dbReference>
<reference evidence="1 2" key="1">
    <citation type="journal article" date="2016" name="Front. Microbiol.">
        <title>Comparative Genomics Analysis of Streptomyces Species Reveals Their Adaptation to the Marine Environment and Their Diversity at the Genomic Level.</title>
        <authorList>
            <person name="Tian X."/>
            <person name="Zhang Z."/>
            <person name="Yang T."/>
            <person name="Chen M."/>
            <person name="Li J."/>
            <person name="Chen F."/>
            <person name="Yang J."/>
            <person name="Li W."/>
            <person name="Zhang B."/>
            <person name="Zhang Z."/>
            <person name="Wu J."/>
            <person name="Zhang C."/>
            <person name="Long L."/>
            <person name="Xiao J."/>
        </authorList>
    </citation>
    <scope>NUCLEOTIDE SEQUENCE [LARGE SCALE GENOMIC DNA]</scope>
    <source>
        <strain evidence="1 2">SCSIO 10429</strain>
    </source>
</reference>
<dbReference type="GO" id="GO:0097367">
    <property type="term" value="F:carbohydrate derivative binding"/>
    <property type="evidence" value="ECO:0007669"/>
    <property type="project" value="InterPro"/>
</dbReference>
<dbReference type="AlphaFoldDB" id="A0A1E7L626"/>
<gene>
    <name evidence="1" type="ORF">AN218_11940</name>
</gene>
<feature type="non-terminal residue" evidence="1">
    <location>
        <position position="231"/>
    </location>
</feature>
<proteinExistence type="predicted"/>
<keyword evidence="2" id="KW-1185">Reference proteome</keyword>
<dbReference type="SUPFAM" id="SSF53697">
    <property type="entry name" value="SIS domain"/>
    <property type="match status" value="1"/>
</dbReference>
<evidence type="ECO:0000313" key="2">
    <source>
        <dbReference type="Proteomes" id="UP000176005"/>
    </source>
</evidence>
<dbReference type="InterPro" id="IPR046348">
    <property type="entry name" value="SIS_dom_sf"/>
</dbReference>
<protein>
    <submittedName>
        <fullName evidence="1">Mannose-6-phosphate isomerase</fullName>
    </submittedName>
</protein>
<sequence>MLDESLIDAPEALARADTDGLLRGTAEAGAHVRTSMRLAAESGLSALRPDGRPRAVFVAGPGPATACAADLLGALGNDALPVTRLRPTGALAAPGALRWALPGWAGSLDLLLVTTTDGTEPGLTALIEQAYRRGCTVVTLCPQGAPAAELTGETHGLAVPLVPLPPTADGAVPGSPDSGPVPHPAPVEPRTVRAAPGLLWPLLTPLLVLADRLGLLDAGESALGALADRLD</sequence>
<dbReference type="GO" id="GO:1901135">
    <property type="term" value="P:carbohydrate derivative metabolic process"/>
    <property type="evidence" value="ECO:0007669"/>
    <property type="project" value="InterPro"/>
</dbReference>
<dbReference type="GO" id="GO:0016853">
    <property type="term" value="F:isomerase activity"/>
    <property type="evidence" value="ECO:0007669"/>
    <property type="project" value="UniProtKB-KW"/>
</dbReference>
<keyword evidence="1" id="KW-0413">Isomerase</keyword>
<evidence type="ECO:0000313" key="1">
    <source>
        <dbReference type="EMBL" id="OEV11655.1"/>
    </source>
</evidence>
<organism evidence="1 2">
    <name type="scientific">Streptomyces nanshensis</name>
    <dbReference type="NCBI Taxonomy" id="518642"/>
    <lineage>
        <taxon>Bacteria</taxon>
        <taxon>Bacillati</taxon>
        <taxon>Actinomycetota</taxon>
        <taxon>Actinomycetes</taxon>
        <taxon>Kitasatosporales</taxon>
        <taxon>Streptomycetaceae</taxon>
        <taxon>Streptomyces</taxon>
    </lineage>
</organism>
<accession>A0A1E7L626</accession>
<dbReference type="Proteomes" id="UP000176005">
    <property type="component" value="Unassembled WGS sequence"/>
</dbReference>